<comment type="function">
    <text evidence="5">Catalyzes the conversion of 1-hydroxy-2-methyl-2-(E)-butenyl 4-diphosphate (HMBPP) into a mixture of isopentenyl diphosphate (IPP) and dimethylallyl diphosphate (DMAPP). Acts in the terminal step of the DOXP/MEP pathway for isoprenoid precursor biosynthesis.</text>
</comment>
<feature type="active site" description="Proton donor" evidence="5">
    <location>
        <position position="145"/>
    </location>
</feature>
<keyword evidence="5" id="KW-0414">Isoprene biosynthesis</keyword>
<dbReference type="HAMAP" id="MF_00191">
    <property type="entry name" value="IspH"/>
    <property type="match status" value="1"/>
</dbReference>
<evidence type="ECO:0000313" key="7">
    <source>
        <dbReference type="Proteomes" id="UP000095468"/>
    </source>
</evidence>
<comment type="similarity">
    <text evidence="5">Belongs to the IspH family.</text>
</comment>
<dbReference type="InterPro" id="IPR003451">
    <property type="entry name" value="LytB/IspH"/>
</dbReference>
<feature type="binding site" evidence="5">
    <location>
        <position position="143"/>
    </location>
    <ligand>
        <name>(2E)-4-hydroxy-3-methylbut-2-enyl diphosphate</name>
        <dbReference type="ChEBI" id="CHEBI:128753"/>
    </ligand>
</feature>
<dbReference type="CDD" id="cd13944">
    <property type="entry name" value="lytB_ispH"/>
    <property type="match status" value="1"/>
</dbReference>
<evidence type="ECO:0000256" key="2">
    <source>
        <dbReference type="ARBA" id="ARBA00022723"/>
    </source>
</evidence>
<dbReference type="Pfam" id="PF02401">
    <property type="entry name" value="LYTB"/>
    <property type="match status" value="1"/>
</dbReference>
<dbReference type="RefSeq" id="WP_055287404.1">
    <property type="nucleotide sequence ID" value="NZ_CYYP01000018.1"/>
</dbReference>
<dbReference type="PANTHER" id="PTHR30426">
    <property type="entry name" value="4-HYDROXY-3-METHYLBUT-2-ENYL DIPHOSPHATE REDUCTASE"/>
    <property type="match status" value="1"/>
</dbReference>
<dbReference type="EC" id="1.17.7.4" evidence="5"/>
<feature type="binding site" evidence="5">
    <location>
        <position position="115"/>
    </location>
    <ligand>
        <name>[4Fe-4S] cluster</name>
        <dbReference type="ChEBI" id="CHEBI:49883"/>
    </ligand>
</feature>
<dbReference type="NCBIfam" id="NF002187">
    <property type="entry name" value="PRK01045.1-1"/>
    <property type="match status" value="1"/>
</dbReference>
<evidence type="ECO:0000256" key="5">
    <source>
        <dbReference type="HAMAP-Rule" id="MF_00191"/>
    </source>
</evidence>
<feature type="binding site" evidence="5">
    <location>
        <position position="93"/>
    </location>
    <ligand>
        <name>(2E)-4-hydroxy-3-methylbut-2-enyl diphosphate</name>
        <dbReference type="ChEBI" id="CHEBI:128753"/>
    </ligand>
</feature>
<dbReference type="Gene3D" id="3.40.50.11270">
    <property type="match status" value="1"/>
</dbReference>
<feature type="binding site" evidence="5">
    <location>
        <position position="237"/>
    </location>
    <ligand>
        <name>isopentenyl diphosphate</name>
        <dbReference type="ChEBI" id="CHEBI:128769"/>
    </ligand>
</feature>
<feature type="binding site" evidence="5">
    <location>
        <position position="239"/>
    </location>
    <ligand>
        <name>(2E)-4-hydroxy-3-methylbut-2-enyl diphosphate</name>
        <dbReference type="ChEBI" id="CHEBI:128753"/>
    </ligand>
</feature>
<feature type="binding site" evidence="5">
    <location>
        <position position="61"/>
    </location>
    <ligand>
        <name>dimethylallyl diphosphate</name>
        <dbReference type="ChEBI" id="CHEBI:57623"/>
    </ligand>
</feature>
<feature type="binding site" evidence="5">
    <location>
        <position position="209"/>
    </location>
    <ligand>
        <name>[4Fe-4S] cluster</name>
        <dbReference type="ChEBI" id="CHEBI:49883"/>
    </ligand>
</feature>
<comment type="catalytic activity">
    <reaction evidence="5">
        <text>dimethylallyl diphosphate + 2 oxidized [2Fe-2S]-[ferredoxin] + H2O = (2E)-4-hydroxy-3-methylbut-2-enyl diphosphate + 2 reduced [2Fe-2S]-[ferredoxin] + 2 H(+)</text>
        <dbReference type="Rhea" id="RHEA:24825"/>
        <dbReference type="Rhea" id="RHEA-COMP:10000"/>
        <dbReference type="Rhea" id="RHEA-COMP:10001"/>
        <dbReference type="ChEBI" id="CHEBI:15377"/>
        <dbReference type="ChEBI" id="CHEBI:15378"/>
        <dbReference type="ChEBI" id="CHEBI:33737"/>
        <dbReference type="ChEBI" id="CHEBI:33738"/>
        <dbReference type="ChEBI" id="CHEBI:57623"/>
        <dbReference type="ChEBI" id="CHEBI:128753"/>
        <dbReference type="EC" id="1.17.7.4"/>
    </reaction>
</comment>
<feature type="binding site" evidence="5">
    <location>
        <position position="143"/>
    </location>
    <ligand>
        <name>isopentenyl diphosphate</name>
        <dbReference type="ChEBI" id="CHEBI:128769"/>
    </ligand>
</feature>
<feature type="binding site" evidence="5">
    <location>
        <position position="143"/>
    </location>
    <ligand>
        <name>dimethylallyl diphosphate</name>
        <dbReference type="ChEBI" id="CHEBI:57623"/>
    </ligand>
</feature>
<dbReference type="GO" id="GO:0046872">
    <property type="term" value="F:metal ion binding"/>
    <property type="evidence" value="ECO:0007669"/>
    <property type="project" value="UniProtKB-KW"/>
</dbReference>
<dbReference type="UniPathway" id="UPA00056">
    <property type="reaction ID" value="UER00097"/>
</dbReference>
<accession>A0A174FME8</accession>
<reference evidence="6 7" key="1">
    <citation type="submission" date="2015-09" db="EMBL/GenBank/DDBJ databases">
        <authorList>
            <consortium name="Pathogen Informatics"/>
        </authorList>
    </citation>
    <scope>NUCLEOTIDE SEQUENCE [LARGE SCALE GENOMIC DNA]</scope>
    <source>
        <strain evidence="6 7">2789STDY5608823</strain>
    </source>
</reference>
<protein>
    <recommendedName>
        <fullName evidence="5">4-hydroxy-3-methylbut-2-enyl diphosphate reductase</fullName>
        <shortName evidence="5">HMBPP reductase</shortName>
        <ecNumber evidence="5">1.17.7.4</ecNumber>
    </recommendedName>
</protein>
<dbReference type="NCBIfam" id="TIGR00216">
    <property type="entry name" value="ispH_lytB"/>
    <property type="match status" value="1"/>
</dbReference>
<dbReference type="GO" id="GO:0019288">
    <property type="term" value="P:isopentenyl diphosphate biosynthetic process, methylerythritol 4-phosphate pathway"/>
    <property type="evidence" value="ECO:0007669"/>
    <property type="project" value="UniProtKB-UniRule"/>
</dbReference>
<gene>
    <name evidence="5 6" type="primary">ispH</name>
    <name evidence="6" type="ORF">ERS852381_01740</name>
</gene>
<evidence type="ECO:0000256" key="4">
    <source>
        <dbReference type="ARBA" id="ARBA00023014"/>
    </source>
</evidence>
<keyword evidence="3 5" id="KW-0408">Iron</keyword>
<keyword evidence="2 5" id="KW-0479">Metal-binding</keyword>
<evidence type="ECO:0000313" key="6">
    <source>
        <dbReference type="EMBL" id="CUO51412.1"/>
    </source>
</evidence>
<feature type="binding site" evidence="5">
    <location>
        <position position="239"/>
    </location>
    <ligand>
        <name>dimethylallyl diphosphate</name>
        <dbReference type="ChEBI" id="CHEBI:57623"/>
    </ligand>
</feature>
<keyword evidence="1 5" id="KW-0004">4Fe-4S</keyword>
<dbReference type="AlphaFoldDB" id="A0A174FME8"/>
<dbReference type="GO" id="GO:0050992">
    <property type="term" value="P:dimethylallyl diphosphate biosynthetic process"/>
    <property type="evidence" value="ECO:0007669"/>
    <property type="project" value="UniProtKB-UniRule"/>
</dbReference>
<dbReference type="GO" id="GO:0051745">
    <property type="term" value="F:4-hydroxy-3-methylbut-2-enyl diphosphate reductase activity"/>
    <property type="evidence" value="ECO:0007669"/>
    <property type="project" value="UniProtKB-UniRule"/>
</dbReference>
<dbReference type="Gene3D" id="3.40.1010.20">
    <property type="entry name" value="4-hydroxy-3-methylbut-2-enyl diphosphate reductase, catalytic domain"/>
    <property type="match status" value="2"/>
</dbReference>
<dbReference type="GO" id="GO:0051539">
    <property type="term" value="F:4 iron, 4 sulfur cluster binding"/>
    <property type="evidence" value="ECO:0007669"/>
    <property type="project" value="UniProtKB-UniRule"/>
</dbReference>
<feature type="binding site" evidence="5">
    <location>
        <position position="93"/>
    </location>
    <ligand>
        <name>dimethylallyl diphosphate</name>
        <dbReference type="ChEBI" id="CHEBI:57623"/>
    </ligand>
</feature>
<feature type="binding site" evidence="5">
    <location>
        <position position="93"/>
    </location>
    <ligand>
        <name>isopentenyl diphosphate</name>
        <dbReference type="ChEBI" id="CHEBI:128769"/>
    </ligand>
</feature>
<feature type="binding site" evidence="5">
    <location>
        <position position="281"/>
    </location>
    <ligand>
        <name>(2E)-4-hydroxy-3-methylbut-2-enyl diphosphate</name>
        <dbReference type="ChEBI" id="CHEBI:128753"/>
    </ligand>
</feature>
<feature type="binding site" evidence="5">
    <location>
        <position position="30"/>
    </location>
    <ligand>
        <name>[4Fe-4S] cluster</name>
        <dbReference type="ChEBI" id="CHEBI:49883"/>
    </ligand>
</feature>
<dbReference type="UniPathway" id="UPA00059">
    <property type="reaction ID" value="UER00105"/>
</dbReference>
<feature type="binding site" evidence="5">
    <location>
        <position position="181"/>
    </location>
    <ligand>
        <name>(2E)-4-hydroxy-3-methylbut-2-enyl diphosphate</name>
        <dbReference type="ChEBI" id="CHEBI:128753"/>
    </ligand>
</feature>
<evidence type="ECO:0000256" key="3">
    <source>
        <dbReference type="ARBA" id="ARBA00023004"/>
    </source>
</evidence>
<comment type="catalytic activity">
    <reaction evidence="5">
        <text>isopentenyl diphosphate + 2 oxidized [2Fe-2S]-[ferredoxin] + H2O = (2E)-4-hydroxy-3-methylbut-2-enyl diphosphate + 2 reduced [2Fe-2S]-[ferredoxin] + 2 H(+)</text>
        <dbReference type="Rhea" id="RHEA:24488"/>
        <dbReference type="Rhea" id="RHEA-COMP:10000"/>
        <dbReference type="Rhea" id="RHEA-COMP:10001"/>
        <dbReference type="ChEBI" id="CHEBI:15377"/>
        <dbReference type="ChEBI" id="CHEBI:15378"/>
        <dbReference type="ChEBI" id="CHEBI:33737"/>
        <dbReference type="ChEBI" id="CHEBI:33738"/>
        <dbReference type="ChEBI" id="CHEBI:128753"/>
        <dbReference type="ChEBI" id="CHEBI:128769"/>
        <dbReference type="EC" id="1.17.7.4"/>
    </reaction>
</comment>
<keyword evidence="5 6" id="KW-0560">Oxidoreductase</keyword>
<comment type="pathway">
    <text evidence="5">Isoprenoid biosynthesis; dimethylallyl diphosphate biosynthesis; dimethylallyl diphosphate from (2E)-4-hydroxy-3-methylbutenyl diphosphate: step 1/1.</text>
</comment>
<name>A0A174FME8_9ACTN</name>
<dbReference type="Proteomes" id="UP000095468">
    <property type="component" value="Unassembled WGS sequence"/>
</dbReference>
<feature type="binding site" evidence="5">
    <location>
        <position position="237"/>
    </location>
    <ligand>
        <name>dimethylallyl diphosphate</name>
        <dbReference type="ChEBI" id="CHEBI:57623"/>
    </ligand>
</feature>
<comment type="caution">
    <text evidence="5">Lacks conserved residue(s) required for the propagation of feature annotation.</text>
</comment>
<feature type="binding site" evidence="5">
    <location>
        <position position="281"/>
    </location>
    <ligand>
        <name>dimethylallyl diphosphate</name>
        <dbReference type="ChEBI" id="CHEBI:57623"/>
    </ligand>
</feature>
<dbReference type="GO" id="GO:0016114">
    <property type="term" value="P:terpenoid biosynthetic process"/>
    <property type="evidence" value="ECO:0007669"/>
    <property type="project" value="UniProtKB-UniRule"/>
</dbReference>
<feature type="binding site" evidence="5">
    <location>
        <position position="239"/>
    </location>
    <ligand>
        <name>isopentenyl diphosphate</name>
        <dbReference type="ChEBI" id="CHEBI:128769"/>
    </ligand>
</feature>
<comment type="pathway">
    <text evidence="5">Isoprenoid biosynthesis; isopentenyl diphosphate biosynthesis via DXP pathway; isopentenyl diphosphate from 1-deoxy-D-xylulose 5-phosphate: step 6/6.</text>
</comment>
<evidence type="ECO:0000256" key="1">
    <source>
        <dbReference type="ARBA" id="ARBA00022485"/>
    </source>
</evidence>
<comment type="cofactor">
    <cofactor evidence="5">
        <name>[4Fe-4S] cluster</name>
        <dbReference type="ChEBI" id="CHEBI:49883"/>
    </cofactor>
    <text evidence="5">Binds 1 [4Fe-4S] cluster per subunit.</text>
</comment>
<feature type="binding site" evidence="5">
    <location>
        <position position="61"/>
    </location>
    <ligand>
        <name>isopentenyl diphosphate</name>
        <dbReference type="ChEBI" id="CHEBI:128769"/>
    </ligand>
</feature>
<keyword evidence="4 5" id="KW-0411">Iron-sulfur</keyword>
<dbReference type="PANTHER" id="PTHR30426:SF0">
    <property type="entry name" value="4-HYDROXY-3-METHYLBUT-2-ENYL DIPHOSPHATE REDUCTASE"/>
    <property type="match status" value="1"/>
</dbReference>
<feature type="binding site" evidence="5">
    <location>
        <position position="237"/>
    </location>
    <ligand>
        <name>(2E)-4-hydroxy-3-methylbut-2-enyl diphosphate</name>
        <dbReference type="ChEBI" id="CHEBI:128753"/>
    </ligand>
</feature>
<proteinExistence type="inferred from homology"/>
<sequence length="299" mass="31277">MSENVTNTAATASDQAAAPTIEIAAHAGTCYGVQRALDMALAAAPQAGECAHVHTLGPLIHNPIVVRELAEAGVGLAENLDNAATGTVIIRAHGVVPQVIDAARERGLNVIDATCPYVKKVHVAAERLVREGYHVVVVGEPGHPEVEGILGHAGNDAQVASCAADANALSLKGKVGLVVQTTQTAQNLAEVVAAITPRVQELRVINTICAATSERQQAAATLANRCDCMVVVGGKNSGNTRRLAQICADACERTYHIEEASELQAAWFTDAHHIGITAGASTPQEHIERAVERIKELCR</sequence>
<organism evidence="6 7">
    <name type="scientific">Collinsella aerofaciens</name>
    <dbReference type="NCBI Taxonomy" id="74426"/>
    <lineage>
        <taxon>Bacteria</taxon>
        <taxon>Bacillati</taxon>
        <taxon>Actinomycetota</taxon>
        <taxon>Coriobacteriia</taxon>
        <taxon>Coriobacteriales</taxon>
        <taxon>Coriobacteriaceae</taxon>
        <taxon>Collinsella</taxon>
    </lineage>
</organism>
<dbReference type="EMBL" id="CYYP01000018">
    <property type="protein sequence ID" value="CUO51412.1"/>
    <property type="molecule type" value="Genomic_DNA"/>
</dbReference>
<feature type="binding site" evidence="5">
    <location>
        <position position="281"/>
    </location>
    <ligand>
        <name>isopentenyl diphosphate</name>
        <dbReference type="ChEBI" id="CHEBI:128769"/>
    </ligand>
</feature>
<feature type="binding site" evidence="5">
    <location>
        <position position="61"/>
    </location>
    <ligand>
        <name>(2E)-4-hydroxy-3-methylbut-2-enyl diphosphate</name>
        <dbReference type="ChEBI" id="CHEBI:128753"/>
    </ligand>
</feature>